<name>X1LLH2_9ZZZZ</name>
<gene>
    <name evidence="1" type="ORF">S06H3_19518</name>
</gene>
<dbReference type="EMBL" id="BARV01010001">
    <property type="protein sequence ID" value="GAI06686.1"/>
    <property type="molecule type" value="Genomic_DNA"/>
</dbReference>
<evidence type="ECO:0000313" key="1">
    <source>
        <dbReference type="EMBL" id="GAI06686.1"/>
    </source>
</evidence>
<organism evidence="1">
    <name type="scientific">marine sediment metagenome</name>
    <dbReference type="NCBI Taxonomy" id="412755"/>
    <lineage>
        <taxon>unclassified sequences</taxon>
        <taxon>metagenomes</taxon>
        <taxon>ecological metagenomes</taxon>
    </lineage>
</organism>
<protein>
    <submittedName>
        <fullName evidence="1">Uncharacterized protein</fullName>
    </submittedName>
</protein>
<sequence>MSRAIDLLVEAAELLDSRNNDTELWRIRKKAMSMDKDNKYNSEDGLDATLNYHTINMRSRFRDIINKDKNNNNIEWKTEPYFYWVDRGIYRLLKSDEKEIFKIAVENDLDIIYKDFYSMYQLKNKVKKIIDNTKTDFKNK</sequence>
<accession>X1LLH2</accession>
<comment type="caution">
    <text evidence="1">The sequence shown here is derived from an EMBL/GenBank/DDBJ whole genome shotgun (WGS) entry which is preliminary data.</text>
</comment>
<reference evidence="1" key="1">
    <citation type="journal article" date="2014" name="Front. Microbiol.">
        <title>High frequency of phylogenetically diverse reductive dehalogenase-homologous genes in deep subseafloor sedimentary metagenomes.</title>
        <authorList>
            <person name="Kawai M."/>
            <person name="Futagami T."/>
            <person name="Toyoda A."/>
            <person name="Takaki Y."/>
            <person name="Nishi S."/>
            <person name="Hori S."/>
            <person name="Arai W."/>
            <person name="Tsubouchi T."/>
            <person name="Morono Y."/>
            <person name="Uchiyama I."/>
            <person name="Ito T."/>
            <person name="Fujiyama A."/>
            <person name="Inagaki F."/>
            <person name="Takami H."/>
        </authorList>
    </citation>
    <scope>NUCLEOTIDE SEQUENCE</scope>
    <source>
        <strain evidence="1">Expedition CK06-06</strain>
    </source>
</reference>
<proteinExistence type="predicted"/>
<dbReference type="AlphaFoldDB" id="X1LLH2"/>